<dbReference type="AlphaFoldDB" id="A0A4W3KJ28"/>
<keyword evidence="7 11" id="KW-0464">Manganese</keyword>
<comment type="similarity">
    <text evidence="9 10">Belongs to the arginase family.</text>
</comment>
<dbReference type="NCBIfam" id="TIGR01229">
    <property type="entry name" value="rocF_arginase"/>
    <property type="match status" value="1"/>
</dbReference>
<reference evidence="13" key="1">
    <citation type="journal article" date="2006" name="Science">
        <title>Ancient noncoding elements conserved in the human genome.</title>
        <authorList>
            <person name="Venkatesh B."/>
            <person name="Kirkness E.F."/>
            <person name="Loh Y.H."/>
            <person name="Halpern A.L."/>
            <person name="Lee A.P."/>
            <person name="Johnson J."/>
            <person name="Dandona N."/>
            <person name="Viswanathan L.D."/>
            <person name="Tay A."/>
            <person name="Venter J.C."/>
            <person name="Strausberg R.L."/>
            <person name="Brenner S."/>
        </authorList>
    </citation>
    <scope>NUCLEOTIDE SEQUENCE [LARGE SCALE GENOMIC DNA]</scope>
</reference>
<dbReference type="Proteomes" id="UP000314986">
    <property type="component" value="Unassembled WGS sequence"/>
</dbReference>
<dbReference type="PROSITE" id="PS51409">
    <property type="entry name" value="ARGINASE_2"/>
    <property type="match status" value="1"/>
</dbReference>
<evidence type="ECO:0000256" key="8">
    <source>
        <dbReference type="ARBA" id="ARBA00047391"/>
    </source>
</evidence>
<evidence type="ECO:0000256" key="2">
    <source>
        <dbReference type="ARBA" id="ARBA00012168"/>
    </source>
</evidence>
<name>A0A4W3KJ28_CALMI</name>
<organism evidence="12 13">
    <name type="scientific">Callorhinchus milii</name>
    <name type="common">Ghost shark</name>
    <dbReference type="NCBI Taxonomy" id="7868"/>
    <lineage>
        <taxon>Eukaryota</taxon>
        <taxon>Metazoa</taxon>
        <taxon>Chordata</taxon>
        <taxon>Craniata</taxon>
        <taxon>Vertebrata</taxon>
        <taxon>Chondrichthyes</taxon>
        <taxon>Holocephali</taxon>
        <taxon>Chimaeriformes</taxon>
        <taxon>Callorhinchidae</taxon>
        <taxon>Callorhinchus</taxon>
    </lineage>
</organism>
<dbReference type="GO" id="GO:0030145">
    <property type="term" value="F:manganese ion binding"/>
    <property type="evidence" value="ECO:0007669"/>
    <property type="project" value="TreeGrafter"/>
</dbReference>
<evidence type="ECO:0000256" key="3">
    <source>
        <dbReference type="ARBA" id="ARBA00022436"/>
    </source>
</evidence>
<dbReference type="GO" id="GO:0004053">
    <property type="term" value="F:arginase activity"/>
    <property type="evidence" value="ECO:0007669"/>
    <property type="project" value="UniProtKB-EC"/>
</dbReference>
<dbReference type="STRING" id="7868.ENSCMIP00000047945"/>
<dbReference type="InterPro" id="IPR006035">
    <property type="entry name" value="Ureohydrolase"/>
</dbReference>
<reference evidence="12" key="5">
    <citation type="submission" date="2025-09" db="UniProtKB">
        <authorList>
            <consortium name="Ensembl"/>
        </authorList>
    </citation>
    <scope>IDENTIFICATION</scope>
</reference>
<dbReference type="GO" id="GO:0005829">
    <property type="term" value="C:cytosol"/>
    <property type="evidence" value="ECO:0007669"/>
    <property type="project" value="TreeGrafter"/>
</dbReference>
<dbReference type="Ensembl" id="ENSCMIT00000048619.1">
    <property type="protein sequence ID" value="ENSCMIP00000047945.1"/>
    <property type="gene ID" value="ENSCMIG00000019627.1"/>
</dbReference>
<sequence>KTVRARMLCRRSMVVFREGVSTICKRFNHKIGIVGAPLSKGQKKEGVRKGPDAIRNAKLLEKLQVGGLNVEDYSNLKFVEVLGDEPFKSARWPRTVGAANQKLSQAVARVKRDDRLCVTLGGDHSLAIGSISGHAMFHSDLCVVWVDAHADINTPDTSTTGNMHGQPLSFLINELRDKKDIVYIGLRDVDPEEKKIIKKLGIKFFSMTEVKQLGIQKVMEMTSDYLFSRIQKPIHLSFDIDAFDPSLAPATGTPVEGGLTYEEGICIACEIHKTGLLSAMDIVELNPELGKTEEEVTLTVNTAVDEKNNSDFLSLFWSVTRFPFYAISDANKNTLKYDSF</sequence>
<dbReference type="InParanoid" id="A0A4W3KJ28"/>
<reference evidence="12" key="4">
    <citation type="submission" date="2025-08" db="UniProtKB">
        <authorList>
            <consortium name="Ensembl"/>
        </authorList>
    </citation>
    <scope>IDENTIFICATION</scope>
</reference>
<dbReference type="InterPro" id="IPR023696">
    <property type="entry name" value="Ureohydrolase_dom_sf"/>
</dbReference>
<dbReference type="EC" id="3.5.3.1" evidence="2 11"/>
<keyword evidence="6 10" id="KW-0378">Hydrolase</keyword>
<dbReference type="FunFam" id="3.40.800.10:FF:000012">
    <property type="entry name" value="Arginase"/>
    <property type="match status" value="1"/>
</dbReference>
<evidence type="ECO:0000256" key="9">
    <source>
        <dbReference type="PROSITE-ProRule" id="PRU00742"/>
    </source>
</evidence>
<dbReference type="PANTHER" id="PTHR43782">
    <property type="entry name" value="ARGINASE"/>
    <property type="match status" value="1"/>
</dbReference>
<keyword evidence="4 11" id="KW-0056">Arginine metabolism</keyword>
<comment type="pathway">
    <text evidence="1 11">Nitrogen metabolism; urea cycle; L-ornithine and urea from L-arginine: step 1/1.</text>
</comment>
<keyword evidence="13" id="KW-1185">Reference proteome</keyword>
<dbReference type="GeneTree" id="ENSGT00950000183195"/>
<protein>
    <recommendedName>
        <fullName evidence="2 11">Arginase</fullName>
        <ecNumber evidence="2 11">3.5.3.1</ecNumber>
    </recommendedName>
</protein>
<evidence type="ECO:0000256" key="4">
    <source>
        <dbReference type="ARBA" id="ARBA00022503"/>
    </source>
</evidence>
<dbReference type="InterPro" id="IPR014033">
    <property type="entry name" value="Arginase"/>
</dbReference>
<comment type="catalytic activity">
    <reaction evidence="8 11">
        <text>L-arginine + H2O = urea + L-ornithine</text>
        <dbReference type="Rhea" id="RHEA:20569"/>
        <dbReference type="ChEBI" id="CHEBI:15377"/>
        <dbReference type="ChEBI" id="CHEBI:16199"/>
        <dbReference type="ChEBI" id="CHEBI:32682"/>
        <dbReference type="ChEBI" id="CHEBI:46911"/>
        <dbReference type="EC" id="3.5.3.1"/>
    </reaction>
</comment>
<evidence type="ECO:0000256" key="7">
    <source>
        <dbReference type="ARBA" id="ARBA00023211"/>
    </source>
</evidence>
<evidence type="ECO:0000256" key="5">
    <source>
        <dbReference type="ARBA" id="ARBA00022723"/>
    </source>
</evidence>
<dbReference type="InterPro" id="IPR020855">
    <property type="entry name" value="Ureohydrolase_Mn_BS"/>
</dbReference>
<evidence type="ECO:0000256" key="1">
    <source>
        <dbReference type="ARBA" id="ARBA00005098"/>
    </source>
</evidence>
<dbReference type="PANTHER" id="PTHR43782:SF2">
    <property type="entry name" value="ARGINASE-1"/>
    <property type="match status" value="1"/>
</dbReference>
<keyword evidence="3 11" id="KW-0835">Urea cycle</keyword>
<evidence type="ECO:0000313" key="12">
    <source>
        <dbReference type="Ensembl" id="ENSCMIP00000047945.1"/>
    </source>
</evidence>
<dbReference type="PRINTS" id="PR00116">
    <property type="entry name" value="ARGINASE"/>
</dbReference>
<dbReference type="GO" id="GO:0005634">
    <property type="term" value="C:nucleus"/>
    <property type="evidence" value="ECO:0007669"/>
    <property type="project" value="TreeGrafter"/>
</dbReference>
<evidence type="ECO:0000256" key="10">
    <source>
        <dbReference type="RuleBase" id="RU003684"/>
    </source>
</evidence>
<keyword evidence="5 11" id="KW-0479">Metal-binding</keyword>
<accession>A0A4W3KJ28</accession>
<dbReference type="GO" id="GO:0000050">
    <property type="term" value="P:urea cycle"/>
    <property type="evidence" value="ECO:0007669"/>
    <property type="project" value="UniProtKB-UniPathway"/>
</dbReference>
<dbReference type="GO" id="GO:0006525">
    <property type="term" value="P:arginine metabolic process"/>
    <property type="evidence" value="ECO:0007669"/>
    <property type="project" value="UniProtKB-KW"/>
</dbReference>
<dbReference type="SUPFAM" id="SSF52768">
    <property type="entry name" value="Arginase/deacetylase"/>
    <property type="match status" value="1"/>
</dbReference>
<dbReference type="CDD" id="cd09989">
    <property type="entry name" value="Arginase"/>
    <property type="match status" value="1"/>
</dbReference>
<proteinExistence type="inferred from homology"/>
<reference evidence="13" key="2">
    <citation type="journal article" date="2007" name="PLoS Biol.">
        <title>Survey sequencing and comparative analysis of the elephant shark (Callorhinchus milii) genome.</title>
        <authorList>
            <person name="Venkatesh B."/>
            <person name="Kirkness E.F."/>
            <person name="Loh Y.H."/>
            <person name="Halpern A.L."/>
            <person name="Lee A.P."/>
            <person name="Johnson J."/>
            <person name="Dandona N."/>
            <person name="Viswanathan L.D."/>
            <person name="Tay A."/>
            <person name="Venter J.C."/>
            <person name="Strausberg R.L."/>
            <person name="Brenner S."/>
        </authorList>
    </citation>
    <scope>NUCLEOTIDE SEQUENCE [LARGE SCALE GENOMIC DNA]</scope>
</reference>
<dbReference type="Gene3D" id="3.40.800.10">
    <property type="entry name" value="Ureohydrolase domain"/>
    <property type="match status" value="1"/>
</dbReference>
<comment type="cofactor">
    <cofactor evidence="11">
        <name>Mn(2+)</name>
        <dbReference type="ChEBI" id="CHEBI:29035"/>
    </cofactor>
    <text evidence="11">Binds 2 manganese ions per subunit.</text>
</comment>
<dbReference type="Pfam" id="PF00491">
    <property type="entry name" value="Arginase"/>
    <property type="match status" value="1"/>
</dbReference>
<reference evidence="13" key="3">
    <citation type="journal article" date="2014" name="Nature">
        <title>Elephant shark genome provides unique insights into gnathostome evolution.</title>
        <authorList>
            <consortium name="International Elephant Shark Genome Sequencing Consortium"/>
            <person name="Venkatesh B."/>
            <person name="Lee A.P."/>
            <person name="Ravi V."/>
            <person name="Maurya A.K."/>
            <person name="Lian M.M."/>
            <person name="Swann J.B."/>
            <person name="Ohta Y."/>
            <person name="Flajnik M.F."/>
            <person name="Sutoh Y."/>
            <person name="Kasahara M."/>
            <person name="Hoon S."/>
            <person name="Gangu V."/>
            <person name="Roy S.W."/>
            <person name="Irimia M."/>
            <person name="Korzh V."/>
            <person name="Kondrychyn I."/>
            <person name="Lim Z.W."/>
            <person name="Tay B.H."/>
            <person name="Tohari S."/>
            <person name="Kong K.W."/>
            <person name="Ho S."/>
            <person name="Lorente-Galdos B."/>
            <person name="Quilez J."/>
            <person name="Marques-Bonet T."/>
            <person name="Raney B.J."/>
            <person name="Ingham P.W."/>
            <person name="Tay A."/>
            <person name="Hillier L.W."/>
            <person name="Minx P."/>
            <person name="Boehm T."/>
            <person name="Wilson R.K."/>
            <person name="Brenner S."/>
            <person name="Warren W.C."/>
        </authorList>
    </citation>
    <scope>NUCLEOTIDE SEQUENCE [LARGE SCALE GENOMIC DNA]</scope>
</reference>
<evidence type="ECO:0000256" key="11">
    <source>
        <dbReference type="RuleBase" id="RU361159"/>
    </source>
</evidence>
<evidence type="ECO:0000256" key="6">
    <source>
        <dbReference type="ARBA" id="ARBA00022801"/>
    </source>
</evidence>
<dbReference type="PROSITE" id="PS01053">
    <property type="entry name" value="ARGINASE_1"/>
    <property type="match status" value="1"/>
</dbReference>
<evidence type="ECO:0000313" key="13">
    <source>
        <dbReference type="Proteomes" id="UP000314986"/>
    </source>
</evidence>
<dbReference type="UniPathway" id="UPA00158">
    <property type="reaction ID" value="UER00270"/>
</dbReference>